<dbReference type="RefSeq" id="WP_046133965.1">
    <property type="nucleotide sequence ID" value="NZ_FQVC01000014.1"/>
</dbReference>
<evidence type="ECO:0000313" key="5">
    <source>
        <dbReference type="Proteomes" id="UP000033608"/>
    </source>
</evidence>
<organism evidence="3 5">
    <name type="scientific">Devosia limi DSM 17137</name>
    <dbReference type="NCBI Taxonomy" id="1121477"/>
    <lineage>
        <taxon>Bacteria</taxon>
        <taxon>Pseudomonadati</taxon>
        <taxon>Pseudomonadota</taxon>
        <taxon>Alphaproteobacteria</taxon>
        <taxon>Hyphomicrobiales</taxon>
        <taxon>Devosiaceae</taxon>
        <taxon>Devosia</taxon>
    </lineage>
</organism>
<protein>
    <submittedName>
        <fullName evidence="4">Nucleotide-binding universal stress protein, UspA family</fullName>
    </submittedName>
    <submittedName>
        <fullName evidence="3">Universal stress protein UspA</fullName>
    </submittedName>
</protein>
<dbReference type="SUPFAM" id="SSF52402">
    <property type="entry name" value="Adenine nucleotide alpha hydrolases-like"/>
    <property type="match status" value="2"/>
</dbReference>
<dbReference type="Pfam" id="PF00582">
    <property type="entry name" value="Usp"/>
    <property type="match status" value="2"/>
</dbReference>
<dbReference type="InterPro" id="IPR006016">
    <property type="entry name" value="UspA"/>
</dbReference>
<reference evidence="4 6" key="2">
    <citation type="submission" date="2016-11" db="EMBL/GenBank/DDBJ databases">
        <authorList>
            <person name="Jaros S."/>
            <person name="Januszkiewicz K."/>
            <person name="Wedrychowicz H."/>
        </authorList>
    </citation>
    <scope>NUCLEOTIDE SEQUENCE [LARGE SCALE GENOMIC DNA]</scope>
    <source>
        <strain evidence="4 6">DSM 17137</strain>
    </source>
</reference>
<dbReference type="EMBL" id="FQVC01000014">
    <property type="protein sequence ID" value="SHF81947.1"/>
    <property type="molecule type" value="Genomic_DNA"/>
</dbReference>
<reference evidence="3 5" key="1">
    <citation type="submission" date="2015-03" db="EMBL/GenBank/DDBJ databases">
        <authorList>
            <person name="Hassan Y.I."/>
            <person name="Lepp D."/>
            <person name="Zhou T."/>
        </authorList>
    </citation>
    <scope>NUCLEOTIDE SEQUENCE [LARGE SCALE GENOMIC DNA]</scope>
    <source>
        <strain evidence="3 5">DSM 17137</strain>
    </source>
</reference>
<comment type="similarity">
    <text evidence="1">Belongs to the universal stress protein A family.</text>
</comment>
<sequence length="284" mass="30587">MTKLIAFIDGSAYAQSVLDHTAWAATTLAANVDVVHVIGRRDLSSTPFDLSGNLELGARSSLLNELADHDAQRAKLAQQRGRLIVDAGVQRLLEAGAPAAVGKLRNGDIVEAVQELEKEADLILIGKRGEAADFAKLHLGSNLERVVRTSTKPILVASRAFQPIQRFLIAFDGGPSVMKAINHIATGKLFAGLEGHLVTAGRDTPEARGKLESAANVLRNAGYTVHIHIEDGEPEKVIATHAEADHIDLLIMGAYGHSRIRSLFIGSTTAEMMRSVKRPVMLFR</sequence>
<dbReference type="PATRIC" id="fig|1121477.3.peg.1777"/>
<proteinExistence type="inferred from homology"/>
<dbReference type="STRING" id="1121477.SAMN02745223_03633"/>
<evidence type="ECO:0000313" key="3">
    <source>
        <dbReference type="EMBL" id="KKB86146.1"/>
    </source>
</evidence>
<dbReference type="PANTHER" id="PTHR46268:SF15">
    <property type="entry name" value="UNIVERSAL STRESS PROTEIN HP_0031"/>
    <property type="match status" value="1"/>
</dbReference>
<keyword evidence="5" id="KW-1185">Reference proteome</keyword>
<name>A0A0F5LV35_9HYPH</name>
<evidence type="ECO:0000313" key="6">
    <source>
        <dbReference type="Proteomes" id="UP000184533"/>
    </source>
</evidence>
<dbReference type="PANTHER" id="PTHR46268">
    <property type="entry name" value="STRESS RESPONSE PROTEIN NHAX"/>
    <property type="match status" value="1"/>
</dbReference>
<dbReference type="OrthoDB" id="9804721at2"/>
<dbReference type="PRINTS" id="PR01438">
    <property type="entry name" value="UNVRSLSTRESS"/>
</dbReference>
<dbReference type="Proteomes" id="UP000184533">
    <property type="component" value="Unassembled WGS sequence"/>
</dbReference>
<feature type="domain" description="UspA" evidence="2">
    <location>
        <begin position="3"/>
        <end position="156"/>
    </location>
</feature>
<evidence type="ECO:0000313" key="4">
    <source>
        <dbReference type="EMBL" id="SHF81947.1"/>
    </source>
</evidence>
<gene>
    <name evidence="4" type="ORF">SAMN02745223_03633</name>
    <name evidence="3" type="ORF">VW29_03550</name>
</gene>
<dbReference type="CDD" id="cd00293">
    <property type="entry name" value="USP-like"/>
    <property type="match status" value="2"/>
</dbReference>
<dbReference type="AlphaFoldDB" id="A0A0F5LV35"/>
<dbReference type="InterPro" id="IPR006015">
    <property type="entry name" value="Universal_stress_UspA"/>
</dbReference>
<dbReference type="Proteomes" id="UP000033608">
    <property type="component" value="Unassembled WGS sequence"/>
</dbReference>
<dbReference type="Gene3D" id="3.40.50.12370">
    <property type="match status" value="1"/>
</dbReference>
<evidence type="ECO:0000259" key="2">
    <source>
        <dbReference type="Pfam" id="PF00582"/>
    </source>
</evidence>
<evidence type="ECO:0000256" key="1">
    <source>
        <dbReference type="ARBA" id="ARBA00008791"/>
    </source>
</evidence>
<feature type="domain" description="UspA" evidence="2">
    <location>
        <begin position="212"/>
        <end position="284"/>
    </location>
</feature>
<dbReference type="EMBL" id="LAJF01000040">
    <property type="protein sequence ID" value="KKB86146.1"/>
    <property type="molecule type" value="Genomic_DNA"/>
</dbReference>
<accession>A0A0F5LV35</accession>